<dbReference type="PANTHER" id="PTHR13585">
    <property type="entry name" value="CHASCON, ISOFORM D-RELATED"/>
    <property type="match status" value="1"/>
</dbReference>
<gene>
    <name evidence="3" type="ORF">M0812_05963</name>
</gene>
<proteinExistence type="predicted"/>
<evidence type="ECO:0000259" key="2">
    <source>
        <dbReference type="Pfam" id="PF14225"/>
    </source>
</evidence>
<dbReference type="Pfam" id="PF14225">
    <property type="entry name" value="MOR2-PAG1_C"/>
    <property type="match status" value="1"/>
</dbReference>
<feature type="region of interest" description="Disordered" evidence="1">
    <location>
        <begin position="334"/>
        <end position="360"/>
    </location>
</feature>
<feature type="compositionally biased region" description="Acidic residues" evidence="1">
    <location>
        <begin position="344"/>
        <end position="357"/>
    </location>
</feature>
<comment type="caution">
    <text evidence="3">The sequence shown here is derived from an EMBL/GenBank/DDBJ whole genome shotgun (WGS) entry which is preliminary data.</text>
</comment>
<name>A0AAV8A6D2_9EUKA</name>
<feature type="region of interest" description="Disordered" evidence="1">
    <location>
        <begin position="1012"/>
        <end position="1043"/>
    </location>
</feature>
<evidence type="ECO:0000313" key="4">
    <source>
        <dbReference type="Proteomes" id="UP001146793"/>
    </source>
</evidence>
<evidence type="ECO:0000313" key="3">
    <source>
        <dbReference type="EMBL" id="KAJ3449804.1"/>
    </source>
</evidence>
<dbReference type="EMBL" id="JANTQA010000012">
    <property type="protein sequence ID" value="KAJ3449804.1"/>
    <property type="molecule type" value="Genomic_DNA"/>
</dbReference>
<feature type="compositionally biased region" description="Basic and acidic residues" evidence="1">
    <location>
        <begin position="1503"/>
        <end position="1523"/>
    </location>
</feature>
<accession>A0AAV8A6D2</accession>
<organism evidence="3 4">
    <name type="scientific">Anaeramoeba flamelloides</name>
    <dbReference type="NCBI Taxonomy" id="1746091"/>
    <lineage>
        <taxon>Eukaryota</taxon>
        <taxon>Metamonada</taxon>
        <taxon>Anaeramoebidae</taxon>
        <taxon>Anaeramoeba</taxon>
    </lineage>
</organism>
<dbReference type="Proteomes" id="UP001146793">
    <property type="component" value="Unassembled WGS sequence"/>
</dbReference>
<feature type="compositionally biased region" description="Basic and acidic residues" evidence="1">
    <location>
        <begin position="2385"/>
        <end position="2397"/>
    </location>
</feature>
<feature type="compositionally biased region" description="Basic and acidic residues" evidence="1">
    <location>
        <begin position="2261"/>
        <end position="2305"/>
    </location>
</feature>
<feature type="domain" description="Cell morphogenesis protein C-terminal" evidence="2">
    <location>
        <begin position="1864"/>
        <end position="2096"/>
    </location>
</feature>
<feature type="compositionally biased region" description="Basic and acidic residues" evidence="1">
    <location>
        <begin position="2478"/>
        <end position="2498"/>
    </location>
</feature>
<feature type="region of interest" description="Disordered" evidence="1">
    <location>
        <begin position="1498"/>
        <end position="1523"/>
    </location>
</feature>
<dbReference type="InterPro" id="IPR052824">
    <property type="entry name" value="m6A_RNA_Methylation_Regulator"/>
</dbReference>
<feature type="region of interest" description="Disordered" evidence="1">
    <location>
        <begin position="2559"/>
        <end position="2582"/>
    </location>
</feature>
<sequence length="2582" mass="304432">MDLGNYLFQKLLRKFYNVSELLLKKFDEQITIEEIKVQDSNFTLLHRSLSTLDSSFLGTTIKTLIEWYTEQDKKILEIDTKTRNQNKFISFIGRKKKGQIQKMDNDSNLLLELIFERKIDKSIYLKYLFLFTLKEIVTDQQKLNAKVSRLIQQYFSIIIEQLHSKNFLNKNNSLIRYRNIQTNLELIKRTIALITIHYPINFSFSLFETLELKKPQQNITPLIPYCSFNIEQTTGVNLTIRLLKFIEKRLNQKLTSREYDYILGLINIYKQIGLNLKKIKTIPTKLEQVINTINDYVFKIVQKNLSNSLFGRLYICTETCNQLIKHYATQEKKNELDQEKENENELDQEIGQEQEQDQEQKKRKEKIKLIELKQGSESYNRVINLLTTTLKTKRIKGKSNDCYNILLGIYDYIEIIIQEYHNNNLFTNPELELIFTELVNQIFFLNNDYDLQYFQITEILTNICLKMSEWNLNFVMKKVIEQLINFNENKSKNNNRNKAILLSIRCFSKIYFNSKKIEKKNNFNNKKVIGYYLEHYGELLTKFFEKSFLEINKYNNYAKKQKKIKEMNIGKNESQYFLILEEILKLIPSILPSPKHLFKSLLILTNNQSKKISFLAFKCLKKSINRKLELRPYIISTFLDYLKNIKPNRLYSKKKILHTLMKLKKLIDNWITNAKMEVNNPRINIKNRILAYSPSNPLLLLLKDFDLNEIEGNICVYLLFFDIRIRFISIEILEKIKILDGLLNEKEKKMNTIIQKSYVMIKKEKLDEEKLDEEKLDEELKEDDGGNDNTEEEEEEEVDGGDDEVKEREWKNQKTNTIYLIDSLNLAYKEKNNHFDPIIPLSKNELNTYFSIQNNNIKINDDGDNNHNDNDNIKTICKKEYLFHKWIFLIAKALRKILIINEKKINVLYINLKTKSFDKILNINTKLDNNENNIKKQMGFLIIFCSILNNKFVEENEIIAFFNRIIKLLDSPFQIQKELAILSLGSVNISCFNLLMNSFYKKLEELNETKQNSTNINDQDHENKSINNNNNNNNNMKEKDKRKNKIKYKIKYKIKAKENDLENEKTKGYLMKFTKKECFLFSIINICKISTGQMEKEMIYEKKNIILNLISRLLKFLSNIQNLSIKKNPLLMLKTRYDLIFLCLNCISFLRKNKKTLVSNRRIDFLNLFLLNCGVGKTFATNENEENFEINKYLQLNEKLISNKKEFWDEINNLYKSIMLLSKRGISIILYGELMTKKHLLPEGAVFTYLSELVQKKKKLKNNIIINDTLNNFLDNNFEQLFDIFLNFSLTHSTKVSLFYTNALIQYLLKKKIDIKFLNSKQVGAKFINFILYHLTDETLLIRTQIFRIIEKYKSILLSKNLKKKKLTLIKFEVSEIKEKIVNNCVNQSELFTKENPKIILNVIFEINEKFWSLERNYRKGPNGFKNIQSKQESILKYLIPWLKTIRYDNSKQITIKNFKRILIMLFKFSMKKNTQNNIIQSLWNSIIYNKNKNANAISNNTQKEDPKKGNDDNRINKSNSEVRDNYTGTNLDGIYKFIISNCIGKFNEKYLDTSKIICVYLNKNNKLQLFDKLLNIDKLIYYKFNQKQKKSKFLNNKEKKKAMAIEKIHSVIVYGNNVMKRDGKEEIITIKSTILILLSEIISENLESTKNYLSRIIFLIIINFDNNNNYIVKHCKIILIQLLLSLIVKNKNSKIKDIENCKKLILKLGKNEENNHLNNTSNGNNKIKYWQYEEINELKLKTKSELKIKQFLLNLLTIFNKNLINDDLNDSLIREYLLWITKTNDNLNMNKQVLDLHYYTRIQQLFRCLKCDNKYSLPIFNQLITTLQYFIRKNLKKINSIVLENLKTLEYLLNHLDTITLIPNFFWLSFQLLKSNNVIIYKYGLTFLNNIIANEEFVNEKYQKKLIKLKPKNYSNKQLISLISKSFLFSKLEANLILECLFNYLKLNNETFIESHEKQIISSLVLLIPHLSSHFNLKSRNRRIAKNLKLLIQYTQDLDFNLISQNLENFQNQKFSSKDSFIQKISSNLSKLLIKYNLRDHYYQFLLNVITNCNIIFRVEFLNLFKYLYIEIDYKPKKDKATQLNKNILRKLIKIQNNENSDLIMLIFSSFLSKMKFSKKYFNKKQLLATRWDSVPNLNVFKDGNNINKNVKDDENKDDDHDVEDQDENLHSIFNTKNKKLIIFEEEKKDTELELKQKENTGINGKGKVKKNNKLKPNSKITVTSNIKVEPLTKNSKTRTKKKKRSKRSQSKLKIKNNLVKKEKANKNHKEEKEKEREKGKDQEKENEKEKNKKSTDRPIDKIPNEFALKGKINNDKMISAFLHFVSVDNDVTEGFISDQEDDDEIEAYLLIQELEDEAEDEEGEIPKNENQNENENENTIENAIDRESINVKEKGGSNNCLSDDEMDMLQNSDTLSFSDLESAESSDSELLNQLLSTRQDPVSDPGSDSELELDDILGYTPDPKKIGNPNVNSDSDTERAIDSNESHTSDTERAIDSNENSDSELLDYLLSEKKDAVLDTDPNSDLDIHLNSNSHLNSVQEEDPEIDLNFLDSFEDLDSELDSNPDFDSSSDSFSDEFLN</sequence>
<feature type="region of interest" description="Disordered" evidence="1">
    <location>
        <begin position="770"/>
        <end position="807"/>
    </location>
</feature>
<feature type="compositionally biased region" description="Acidic residues" evidence="1">
    <location>
        <begin position="770"/>
        <end position="802"/>
    </location>
</feature>
<feature type="compositionally biased region" description="Low complexity" evidence="1">
    <location>
        <begin position="1025"/>
        <end position="1035"/>
    </location>
</feature>
<feature type="compositionally biased region" description="Basic and acidic residues" evidence="1">
    <location>
        <begin position="334"/>
        <end position="343"/>
    </location>
</feature>
<feature type="region of interest" description="Disordered" evidence="1">
    <location>
        <begin position="2203"/>
        <end position="2306"/>
    </location>
</feature>
<feature type="compositionally biased region" description="Basic and acidic residues" evidence="1">
    <location>
        <begin position="2151"/>
        <end position="2161"/>
    </location>
</feature>
<dbReference type="PANTHER" id="PTHR13585:SF19">
    <property type="entry name" value="ZINC FINGER CCCH DOMAIN-CONTAINING PROTEIN 13"/>
    <property type="match status" value="1"/>
</dbReference>
<evidence type="ECO:0000256" key="1">
    <source>
        <dbReference type="SAM" id="MobiDB-lite"/>
    </source>
</evidence>
<dbReference type="InterPro" id="IPR025481">
    <property type="entry name" value="Cell_Morphogen_C"/>
</dbReference>
<reference evidence="3" key="1">
    <citation type="submission" date="2022-08" db="EMBL/GenBank/DDBJ databases">
        <title>Novel sulphate-reducing endosymbionts in the free-living metamonad Anaeramoeba.</title>
        <authorList>
            <person name="Jerlstrom-Hultqvist J."/>
            <person name="Cepicka I."/>
            <person name="Gallot-Lavallee L."/>
            <person name="Salas-Leiva D."/>
            <person name="Curtis B.A."/>
            <person name="Zahonova K."/>
            <person name="Pipaliya S."/>
            <person name="Dacks J."/>
            <person name="Roger A.J."/>
        </authorList>
    </citation>
    <scope>NUCLEOTIDE SEQUENCE</scope>
    <source>
        <strain evidence="3">Busselton2</strain>
    </source>
</reference>
<protein>
    <submittedName>
        <fullName evidence="3">Protein furry</fullName>
    </submittedName>
</protein>
<feature type="region of interest" description="Disordered" evidence="1">
    <location>
        <begin position="2358"/>
        <end position="2503"/>
    </location>
</feature>
<feature type="compositionally biased region" description="Basic residues" evidence="1">
    <location>
        <begin position="2237"/>
        <end position="2256"/>
    </location>
</feature>
<feature type="region of interest" description="Disordered" evidence="1">
    <location>
        <begin position="2147"/>
        <end position="2169"/>
    </location>
</feature>